<dbReference type="SUPFAM" id="SSF75005">
    <property type="entry name" value="Arabinanase/levansucrase/invertase"/>
    <property type="match status" value="1"/>
</dbReference>
<dbReference type="Proteomes" id="UP000185728">
    <property type="component" value="Unassembled WGS sequence"/>
</dbReference>
<organism evidence="1 2">
    <name type="scientific">Zobellia uliginosa</name>
    <dbReference type="NCBI Taxonomy" id="143224"/>
    <lineage>
        <taxon>Bacteria</taxon>
        <taxon>Pseudomonadati</taxon>
        <taxon>Bacteroidota</taxon>
        <taxon>Flavobacteriia</taxon>
        <taxon>Flavobacteriales</taxon>
        <taxon>Flavobacteriaceae</taxon>
        <taxon>Zobellia</taxon>
    </lineage>
</organism>
<evidence type="ECO:0000313" key="1">
    <source>
        <dbReference type="EMBL" id="SIS83030.1"/>
    </source>
</evidence>
<sequence length="109" mass="12086">MEGRGHALGLGREGEFDSQSVFTPNSLTCDGRYHLYYTGVKPTPGNKDHIFENNSVNDITAIGLAVADHPTGPFKRVENNPIHEISQTPEAFDSYRIDDAKVLVRDDKI</sequence>
<protein>
    <recommendedName>
        <fullName evidence="3">Glycosyl hydrolases family 43</fullName>
    </recommendedName>
</protein>
<proteinExistence type="predicted"/>
<accession>A0ABY1KXL6</accession>
<dbReference type="EMBL" id="FTOB01000004">
    <property type="protein sequence ID" value="SIS83030.1"/>
    <property type="molecule type" value="Genomic_DNA"/>
</dbReference>
<dbReference type="Gene3D" id="2.115.10.20">
    <property type="entry name" value="Glycosyl hydrolase domain, family 43"/>
    <property type="match status" value="1"/>
</dbReference>
<gene>
    <name evidence="1" type="ORF">SAMN05421766_104224</name>
</gene>
<dbReference type="RefSeq" id="WP_139327681.1">
    <property type="nucleotide sequence ID" value="NZ_FTOB01000004.1"/>
</dbReference>
<comment type="caution">
    <text evidence="1">The sequence shown here is derived from an EMBL/GenBank/DDBJ whole genome shotgun (WGS) entry which is preliminary data.</text>
</comment>
<keyword evidence="2" id="KW-1185">Reference proteome</keyword>
<dbReference type="InterPro" id="IPR023296">
    <property type="entry name" value="Glyco_hydro_beta-prop_sf"/>
</dbReference>
<name>A0ABY1KXL6_9FLAO</name>
<reference evidence="1 2" key="1">
    <citation type="submission" date="2017-01" db="EMBL/GenBank/DDBJ databases">
        <authorList>
            <person name="Varghese N."/>
            <person name="Submissions S."/>
        </authorList>
    </citation>
    <scope>NUCLEOTIDE SEQUENCE [LARGE SCALE GENOMIC DNA]</scope>
    <source>
        <strain evidence="1 2">DSM 2061</strain>
    </source>
</reference>
<evidence type="ECO:0000313" key="2">
    <source>
        <dbReference type="Proteomes" id="UP000185728"/>
    </source>
</evidence>
<evidence type="ECO:0008006" key="3">
    <source>
        <dbReference type="Google" id="ProtNLM"/>
    </source>
</evidence>